<reference evidence="8 9" key="1">
    <citation type="submission" date="2018-11" db="EMBL/GenBank/DDBJ databases">
        <authorList>
            <consortium name="Pathogen Informatics"/>
        </authorList>
    </citation>
    <scope>NUCLEOTIDE SEQUENCE [LARGE SCALE GENOMIC DNA]</scope>
</reference>
<keyword evidence="9" id="KW-1185">Reference proteome</keyword>
<dbReference type="PANTHER" id="PTHR16441">
    <property type="entry name" value="FIDIPIDINE"/>
    <property type="match status" value="1"/>
</dbReference>
<dbReference type="Proteomes" id="UP000271098">
    <property type="component" value="Unassembled WGS sequence"/>
</dbReference>
<evidence type="ECO:0000256" key="5">
    <source>
        <dbReference type="SAM" id="Coils"/>
    </source>
</evidence>
<dbReference type="Pfam" id="PF21673">
    <property type="entry name" value="CCDC93_N"/>
    <property type="match status" value="1"/>
</dbReference>
<feature type="coiled-coil region" evidence="5">
    <location>
        <begin position="193"/>
        <end position="234"/>
    </location>
</feature>
<feature type="domain" description="RNase H type-2" evidence="7">
    <location>
        <begin position="881"/>
        <end position="946"/>
    </location>
</feature>
<keyword evidence="3 4" id="KW-0540">Nuclease</keyword>
<evidence type="ECO:0000256" key="3">
    <source>
        <dbReference type="PROSITE-ProRule" id="PRU01319"/>
    </source>
</evidence>
<evidence type="ECO:0000256" key="1">
    <source>
        <dbReference type="ARBA" id="ARBA00007219"/>
    </source>
</evidence>
<organism evidence="8 9">
    <name type="scientific">Gongylonema pulchrum</name>
    <dbReference type="NCBI Taxonomy" id="637853"/>
    <lineage>
        <taxon>Eukaryota</taxon>
        <taxon>Metazoa</taxon>
        <taxon>Ecdysozoa</taxon>
        <taxon>Nematoda</taxon>
        <taxon>Chromadorea</taxon>
        <taxon>Rhabditida</taxon>
        <taxon>Spirurina</taxon>
        <taxon>Spiruromorpha</taxon>
        <taxon>Spiruroidea</taxon>
        <taxon>Gongylonematidae</taxon>
        <taxon>Gongylonema</taxon>
    </lineage>
</organism>
<evidence type="ECO:0000259" key="7">
    <source>
        <dbReference type="PROSITE" id="PS51975"/>
    </source>
</evidence>
<feature type="binding site" evidence="3">
    <location>
        <position position="671"/>
    </location>
    <ligand>
        <name>a divalent metal cation</name>
        <dbReference type="ChEBI" id="CHEBI:60240"/>
    </ligand>
</feature>
<dbReference type="GO" id="GO:0006401">
    <property type="term" value="P:RNA catabolic process"/>
    <property type="evidence" value="ECO:0007669"/>
    <property type="project" value="UniProtKB-UniRule"/>
</dbReference>
<evidence type="ECO:0000256" key="2">
    <source>
        <dbReference type="ARBA" id="ARBA00023054"/>
    </source>
</evidence>
<dbReference type="InterPro" id="IPR019159">
    <property type="entry name" value="CCDC93_CC"/>
</dbReference>
<evidence type="ECO:0000313" key="8">
    <source>
        <dbReference type="EMBL" id="VDN17068.1"/>
    </source>
</evidence>
<name>A0A3P7M481_9BILA</name>
<keyword evidence="3" id="KW-0479">Metal-binding</keyword>
<dbReference type="GO" id="GO:0006893">
    <property type="term" value="P:Golgi to plasma membrane transport"/>
    <property type="evidence" value="ECO:0007669"/>
    <property type="project" value="TreeGrafter"/>
</dbReference>
<dbReference type="InterPro" id="IPR048747">
    <property type="entry name" value="CCDC93_N"/>
</dbReference>
<comment type="similarity">
    <text evidence="4">Belongs to the RNase HII family.</text>
</comment>
<feature type="coiled-coil region" evidence="5">
    <location>
        <begin position="445"/>
        <end position="472"/>
    </location>
</feature>
<comment type="catalytic activity">
    <reaction evidence="3 4">
        <text>Endonucleolytic cleavage to 5'-phosphomonoester.</text>
        <dbReference type="EC" id="3.1.26.4"/>
    </reaction>
</comment>
<comment type="function">
    <text evidence="4">Endonuclease that specifically degrades the RNA of RNA-DNA hybrids.</text>
</comment>
<keyword evidence="3 4" id="KW-0378">Hydrolase</keyword>
<comment type="cofactor">
    <cofactor evidence="3">
        <name>Mn(2+)</name>
        <dbReference type="ChEBI" id="CHEBI:29035"/>
    </cofactor>
    <cofactor evidence="3">
        <name>Mg(2+)</name>
        <dbReference type="ChEBI" id="CHEBI:18420"/>
    </cofactor>
    <text evidence="3">Manganese or magnesium. Binds 1 divalent metal ion per monomer in the absence of substrate. May bind a second metal ion after substrate binding.</text>
</comment>
<dbReference type="GO" id="GO:0004523">
    <property type="term" value="F:RNA-DNA hybrid ribonuclease activity"/>
    <property type="evidence" value="ECO:0007669"/>
    <property type="project" value="UniProtKB-UniRule"/>
</dbReference>
<dbReference type="InterPro" id="IPR024567">
    <property type="entry name" value="RNase_HII/HIII_dom"/>
</dbReference>
<keyword evidence="2 5" id="KW-0175">Coiled coil</keyword>
<dbReference type="AlphaFoldDB" id="A0A3P7M481"/>
<feature type="domain" description="RNase H type-2" evidence="7">
    <location>
        <begin position="515"/>
        <end position="779"/>
    </location>
</feature>
<evidence type="ECO:0000256" key="4">
    <source>
        <dbReference type="RuleBase" id="RU003515"/>
    </source>
</evidence>
<dbReference type="Gene3D" id="3.30.420.10">
    <property type="entry name" value="Ribonuclease H-like superfamily/Ribonuclease H"/>
    <property type="match status" value="3"/>
</dbReference>
<dbReference type="SUPFAM" id="SSF53098">
    <property type="entry name" value="Ribonuclease H-like"/>
    <property type="match status" value="2"/>
</dbReference>
<dbReference type="EMBL" id="UYRT01077865">
    <property type="protein sequence ID" value="VDN17068.1"/>
    <property type="molecule type" value="Genomic_DNA"/>
</dbReference>
<dbReference type="PROSITE" id="PS51975">
    <property type="entry name" value="RNASE_H_2"/>
    <property type="match status" value="2"/>
</dbReference>
<dbReference type="PANTHER" id="PTHR16441:SF0">
    <property type="entry name" value="COILED-COIL DOMAIN-CONTAINING PROTEIN 93"/>
    <property type="match status" value="1"/>
</dbReference>
<gene>
    <name evidence="8" type="ORF">GPUH_LOCUS10159</name>
</gene>
<proteinExistence type="inferred from homology"/>
<dbReference type="InterPro" id="IPR039116">
    <property type="entry name" value="CCDC93"/>
</dbReference>
<dbReference type="GO" id="GO:0046872">
    <property type="term" value="F:metal ion binding"/>
    <property type="evidence" value="ECO:0007669"/>
    <property type="project" value="UniProtKB-KW"/>
</dbReference>
<feature type="coiled-coil region" evidence="5">
    <location>
        <begin position="722"/>
        <end position="749"/>
    </location>
</feature>
<dbReference type="CDD" id="cd07181">
    <property type="entry name" value="RNase_HII_eukaryota_like"/>
    <property type="match status" value="1"/>
</dbReference>
<sequence>MKCPHSIEPHQIQGLDCIHIFPVVQWLVREAVRAMERYGDNVRQHAVYQFAQRFRFSKDNEVERRKNIFLSNCRNMRSRCSPQRIYKLANDFKTSNLQTDVRCTLLEYGWKAASDATLQKSAEAQAVEDTTADPDINQLLKELPKTEIPQDQKQRLSTKTLAQFIDVSELADTVLKNEADTAQQRELPTLSSASDLESQIAKLEEEEKFLDDSLRSLQQREKEQIEEMNEIDARIADFDKLVSSHDKETVERLKHLLMEHDEIRKRETDFKAHCRSELKKLDEELERLNPADHNRQHGDNNLTEPERSDEERLNKLRLELADLNRQIAAQHRIVDAVPAQTEITQYQRRIIELYNHSLLFRFSMIFALNRAATPLRMISVVSKHRETKQFYILHNTLVDIQTFMKRELDMLNSIEDVQEMASRENYKESFIENLQKISKGVEASLDKILIRQKELQTRKDALSDEYQSLLEKERLFYKTVEDFKNVMAHAKGISDVLEPAIEFSENFKNFGEGMPCAIGIDEAGRGPVLGPMIYACAVSLVGSEDIIKEMGIIDCEWDVFHYCVEVKKWNTVLAEEEKLTVFHRAMEQCVIDVGADDSKVLTEAKRESIFAEMKQHTALAYGYRVLSAQMISAAMLRRKKCSLNELSHDSAIKLLQSALLSNINITEAYVDTVGPKQTYQAMLQEKFPGVQITVSEKADSKFPIVGAASIVAKGDNNLTEPERSDEERLNKLRLELADLNRQIAAQHRIVDAVPAQTEITQYQRRIIELYNHSFPSLFVKDQLIVYSLSTVTDQFYYIICSVMTETFFGKIGWILIRQKELQTRKDALSDEYQSLLEKERLFYKTVEDFKNVMARAKGISDVLEPAIEFSENFKNFGEGMPCAIGIDEAGRGPVLGPMVYACAVSLVSSEDIIKEMGADDSKVLTEAKRESIFAEMQQHKAYVDTVGPKQTYQAMLQEKFPGVQITVSEKADSKFPIVGAASIVAKVKRDEILRDWTFPEGDICTPEDGYGSGYPGEKRVYEDFREDAERPHGTTITSFFRPCAKGQTCAPPKSQFFLNRCLSNISNFSDF</sequence>
<dbReference type="EC" id="3.1.26.4" evidence="4"/>
<evidence type="ECO:0000313" key="9">
    <source>
        <dbReference type="Proteomes" id="UP000271098"/>
    </source>
</evidence>
<accession>A0A3P7M481</accession>
<dbReference type="Pfam" id="PF01351">
    <property type="entry name" value="RNase_HII"/>
    <property type="match status" value="3"/>
</dbReference>
<dbReference type="GO" id="GO:0003723">
    <property type="term" value="F:RNA binding"/>
    <property type="evidence" value="ECO:0007669"/>
    <property type="project" value="UniProtKB-UniRule"/>
</dbReference>
<dbReference type="InterPro" id="IPR036397">
    <property type="entry name" value="RNaseH_sf"/>
</dbReference>
<feature type="binding site" evidence="3">
    <location>
        <position position="521"/>
    </location>
    <ligand>
        <name>a divalent metal cation</name>
        <dbReference type="ChEBI" id="CHEBI:60240"/>
    </ligand>
</feature>
<keyword evidence="3 4" id="KW-0255">Endonuclease</keyword>
<dbReference type="OrthoDB" id="16092at2759"/>
<dbReference type="InterPro" id="IPR012337">
    <property type="entry name" value="RNaseH-like_sf"/>
</dbReference>
<comment type="caution">
    <text evidence="3">Lacks conserved residue(s) required for the propagation of feature annotation.</text>
</comment>
<comment type="similarity">
    <text evidence="1">Belongs to the CCDC93 family.</text>
</comment>
<dbReference type="Pfam" id="PF09762">
    <property type="entry name" value="CCDC93_CC"/>
    <property type="match status" value="3"/>
</dbReference>
<evidence type="ECO:0000256" key="6">
    <source>
        <dbReference type="SAM" id="MobiDB-lite"/>
    </source>
</evidence>
<feature type="binding site" evidence="3">
    <location>
        <position position="522"/>
    </location>
    <ligand>
        <name>a divalent metal cation</name>
        <dbReference type="ChEBI" id="CHEBI:60240"/>
    </ligand>
</feature>
<feature type="region of interest" description="Disordered" evidence="6">
    <location>
        <begin position="288"/>
        <end position="310"/>
    </location>
</feature>
<protein>
    <recommendedName>
        <fullName evidence="4">Ribonuclease</fullName>
        <ecNumber evidence="4">3.1.26.4</ecNumber>
    </recommendedName>
</protein>